<dbReference type="InterPro" id="IPR004358">
    <property type="entry name" value="Sig_transdc_His_kin-like_C"/>
</dbReference>
<proteinExistence type="predicted"/>
<comment type="caution">
    <text evidence="9">The sequence shown here is derived from an EMBL/GenBank/DDBJ whole genome shotgun (WGS) entry which is preliminary data.</text>
</comment>
<evidence type="ECO:0000313" key="9">
    <source>
        <dbReference type="EMBL" id="NLF52966.1"/>
    </source>
</evidence>
<dbReference type="PRINTS" id="PR00344">
    <property type="entry name" value="BCTRLSENSOR"/>
</dbReference>
<dbReference type="InterPro" id="IPR003594">
    <property type="entry name" value="HATPase_dom"/>
</dbReference>
<evidence type="ECO:0000313" key="10">
    <source>
        <dbReference type="Proteomes" id="UP000536534"/>
    </source>
</evidence>
<dbReference type="EMBL" id="JAAYYV010000022">
    <property type="protein sequence ID" value="NLF52966.1"/>
    <property type="molecule type" value="Genomic_DNA"/>
</dbReference>
<keyword evidence="4" id="KW-0808">Transferase</keyword>
<dbReference type="InterPro" id="IPR003661">
    <property type="entry name" value="HisK_dim/P_dom"/>
</dbReference>
<feature type="non-terminal residue" evidence="9">
    <location>
        <position position="1"/>
    </location>
</feature>
<keyword evidence="5" id="KW-0547">Nucleotide-binding</keyword>
<evidence type="ECO:0000256" key="4">
    <source>
        <dbReference type="ARBA" id="ARBA00022679"/>
    </source>
</evidence>
<dbReference type="CDD" id="cd00082">
    <property type="entry name" value="HisKA"/>
    <property type="match status" value="1"/>
</dbReference>
<dbReference type="InterPro" id="IPR005467">
    <property type="entry name" value="His_kinase_dom"/>
</dbReference>
<keyword evidence="7" id="KW-0067">ATP-binding</keyword>
<reference evidence="9 10" key="1">
    <citation type="journal article" date="2020" name="Biotechnol. Biofuels">
        <title>New insights from the biogas microbiome by comprehensive genome-resolved metagenomics of nearly 1600 species originating from multiple anaerobic digesters.</title>
        <authorList>
            <person name="Campanaro S."/>
            <person name="Treu L."/>
            <person name="Rodriguez-R L.M."/>
            <person name="Kovalovszki A."/>
            <person name="Ziels R.M."/>
            <person name="Maus I."/>
            <person name="Zhu X."/>
            <person name="Kougias P.G."/>
            <person name="Basile A."/>
            <person name="Luo G."/>
            <person name="Schluter A."/>
            <person name="Konstantinidis K.T."/>
            <person name="Angelidaki I."/>
        </authorList>
    </citation>
    <scope>NUCLEOTIDE SEQUENCE [LARGE SCALE GENOMIC DNA]</scope>
    <source>
        <strain evidence="9">AS06rmzACSIP_256</strain>
    </source>
</reference>
<dbReference type="PANTHER" id="PTHR44936:SF10">
    <property type="entry name" value="SENSOR PROTEIN RSTB"/>
    <property type="match status" value="1"/>
</dbReference>
<dbReference type="AlphaFoldDB" id="A0A7X7LT91"/>
<dbReference type="PROSITE" id="PS50109">
    <property type="entry name" value="HIS_KIN"/>
    <property type="match status" value="1"/>
</dbReference>
<dbReference type="InterPro" id="IPR036890">
    <property type="entry name" value="HATPase_C_sf"/>
</dbReference>
<evidence type="ECO:0000256" key="3">
    <source>
        <dbReference type="ARBA" id="ARBA00022553"/>
    </source>
</evidence>
<dbReference type="InterPro" id="IPR050980">
    <property type="entry name" value="2C_sensor_his_kinase"/>
</dbReference>
<evidence type="ECO:0000256" key="5">
    <source>
        <dbReference type="ARBA" id="ARBA00022741"/>
    </source>
</evidence>
<dbReference type="GO" id="GO:0005886">
    <property type="term" value="C:plasma membrane"/>
    <property type="evidence" value="ECO:0007669"/>
    <property type="project" value="UniProtKB-SubCell"/>
</dbReference>
<evidence type="ECO:0000259" key="8">
    <source>
        <dbReference type="PROSITE" id="PS50109"/>
    </source>
</evidence>
<dbReference type="EC" id="2.7.13.3" evidence="2"/>
<organism evidence="9 10">
    <name type="scientific">Thauera phenolivorans</name>
    <dbReference type="NCBI Taxonomy" id="1792543"/>
    <lineage>
        <taxon>Bacteria</taxon>
        <taxon>Pseudomonadati</taxon>
        <taxon>Pseudomonadota</taxon>
        <taxon>Betaproteobacteria</taxon>
        <taxon>Rhodocyclales</taxon>
        <taxon>Zoogloeaceae</taxon>
        <taxon>Thauera</taxon>
    </lineage>
</organism>
<evidence type="ECO:0000256" key="6">
    <source>
        <dbReference type="ARBA" id="ARBA00022777"/>
    </source>
</evidence>
<dbReference type="SUPFAM" id="SSF55874">
    <property type="entry name" value="ATPase domain of HSP90 chaperone/DNA topoisomerase II/histidine kinase"/>
    <property type="match status" value="1"/>
</dbReference>
<evidence type="ECO:0000256" key="2">
    <source>
        <dbReference type="ARBA" id="ARBA00012438"/>
    </source>
</evidence>
<dbReference type="GO" id="GO:0000155">
    <property type="term" value="F:phosphorelay sensor kinase activity"/>
    <property type="evidence" value="ECO:0007669"/>
    <property type="project" value="InterPro"/>
</dbReference>
<dbReference type="Gene3D" id="3.30.565.10">
    <property type="entry name" value="Histidine kinase-like ATPase, C-terminal domain"/>
    <property type="match status" value="1"/>
</dbReference>
<gene>
    <name evidence="9" type="ORF">GX576_00915</name>
</gene>
<dbReference type="SMART" id="SM00387">
    <property type="entry name" value="HATPase_c"/>
    <property type="match status" value="1"/>
</dbReference>
<dbReference type="GO" id="GO:0005524">
    <property type="term" value="F:ATP binding"/>
    <property type="evidence" value="ECO:0007669"/>
    <property type="project" value="UniProtKB-KW"/>
</dbReference>
<keyword evidence="3" id="KW-0597">Phosphoprotein</keyword>
<comment type="catalytic activity">
    <reaction evidence="1">
        <text>ATP + protein L-histidine = ADP + protein N-phospho-L-histidine.</text>
        <dbReference type="EC" id="2.7.13.3"/>
    </reaction>
</comment>
<dbReference type="PANTHER" id="PTHR44936">
    <property type="entry name" value="SENSOR PROTEIN CREC"/>
    <property type="match status" value="1"/>
</dbReference>
<name>A0A7X7LT91_9RHOO</name>
<evidence type="ECO:0000256" key="7">
    <source>
        <dbReference type="ARBA" id="ARBA00022840"/>
    </source>
</evidence>
<dbReference type="Pfam" id="PF02518">
    <property type="entry name" value="HATPase_c"/>
    <property type="match status" value="1"/>
</dbReference>
<protein>
    <recommendedName>
        <fullName evidence="2">histidine kinase</fullName>
        <ecNumber evidence="2">2.7.13.3</ecNumber>
    </recommendedName>
</protein>
<dbReference type="Proteomes" id="UP000536534">
    <property type="component" value="Unassembled WGS sequence"/>
</dbReference>
<sequence>FALSAQPAPAWWAACGLPPVLLDALAIGRLDAAALAGVHPLARLLQLASRLADRDAEAVALPLASVFELAPERLLALRADAAARLTRDDGPAPRARVPPLAPLADDPYRAAAVLGLLGASFARLAPRALAGRLAIACRLFGLRDTPLLVGAGTGGLLRALPGSPAPLARLFDELKLRATDPHTIVAQTLHDGVERSIFPVAAGSAAADSQLARWLGARGLLCLPLARRAAVALIGMDAGHDPEPGLRWLQLRLLDTALAALHAASALERERETRDEVFRLGFRERHRRLVHEASNPLTVIRNRLELIALRHPDDAALQQETALIGGELERVDALLRRGVDPPQGSQERPSCDAAGVVEEMRAVYAGPLFEARGVGFELQVAQRPATVAMPASALRQVLLNLFRNAAEALAPGRALTVTLTGEIIAGGRNCLELSLVDDGPGLPSARRTALFDAGASSKGEAHQGVGLAVVKEIIDRWHGSIVCRSPHGGGTTFQLLIPLDRSDAVLASCDTDASHGLDSLTSE</sequence>
<accession>A0A7X7LT91</accession>
<evidence type="ECO:0000256" key="1">
    <source>
        <dbReference type="ARBA" id="ARBA00000085"/>
    </source>
</evidence>
<keyword evidence="6 9" id="KW-0418">Kinase</keyword>
<feature type="domain" description="Histidine kinase" evidence="8">
    <location>
        <begin position="288"/>
        <end position="501"/>
    </location>
</feature>